<evidence type="ECO:0000256" key="4">
    <source>
        <dbReference type="ARBA" id="ARBA00023143"/>
    </source>
</evidence>
<name>A0A7U7G8Y2_9GAMM</name>
<comment type="subunit">
    <text evidence="6">The basal body constitutes a major portion of the flagellar organelle and consists of a number of rings mounted on a central rod.</text>
</comment>
<sequence>MTISFDRALGVHAQALELRSRRTEVLAANLANADTPNYKARDLNFAATLAGLQGEGQALKTTHAAHLQAQGHNPGDLLYRVPTQMALDGNTVEEEQEKADFADNALRYQASLRFLGNRVQGLMSAIRGE</sequence>
<dbReference type="GO" id="GO:0071978">
    <property type="term" value="P:bacterial-type flagellum-dependent swarming motility"/>
    <property type="evidence" value="ECO:0007669"/>
    <property type="project" value="TreeGrafter"/>
</dbReference>
<feature type="domain" description="Flagellar basal body rod protein N-terminal" evidence="7">
    <location>
        <begin position="11"/>
        <end position="39"/>
    </location>
</feature>
<dbReference type="NCBIfam" id="TIGR01396">
    <property type="entry name" value="FlgB"/>
    <property type="match status" value="1"/>
</dbReference>
<evidence type="ECO:0000256" key="6">
    <source>
        <dbReference type="PIRNR" id="PIRNR002889"/>
    </source>
</evidence>
<comment type="function">
    <text evidence="5 6">Structural component of flagellum, the bacterial motility apparatus. Part of the rod structure of flagellar basal body.</text>
</comment>
<accession>A0A7U7G8Y2</accession>
<dbReference type="InterPro" id="IPR019776">
    <property type="entry name" value="Flagellar_basal_body_rod_CS"/>
</dbReference>
<dbReference type="OrthoDB" id="9788334at2"/>
<proteinExistence type="inferred from homology"/>
<evidence type="ECO:0000256" key="5">
    <source>
        <dbReference type="ARBA" id="ARBA00024934"/>
    </source>
</evidence>
<comment type="caution">
    <text evidence="8">The sequence shown here is derived from an EMBL/GenBank/DDBJ whole genome shotgun (WGS) entry which is preliminary data.</text>
</comment>
<dbReference type="InterPro" id="IPR001444">
    <property type="entry name" value="Flag_bb_rod_N"/>
</dbReference>
<comment type="similarity">
    <text evidence="2 6">Belongs to the flagella basal body rod proteins family.</text>
</comment>
<evidence type="ECO:0000256" key="2">
    <source>
        <dbReference type="ARBA" id="ARBA00009677"/>
    </source>
</evidence>
<keyword evidence="8" id="KW-0282">Flagellum</keyword>
<keyword evidence="8" id="KW-0969">Cilium</keyword>
<evidence type="ECO:0000313" key="9">
    <source>
        <dbReference type="Proteomes" id="UP000019184"/>
    </source>
</evidence>
<dbReference type="PIRSF" id="PIRSF002889">
    <property type="entry name" value="Rod_FlgB"/>
    <property type="match status" value="1"/>
</dbReference>
<dbReference type="AlphaFoldDB" id="A0A7U7G8Y2"/>
<protein>
    <recommendedName>
        <fullName evidence="3 6">Flagellar basal body rod protein FlgB</fullName>
    </recommendedName>
</protein>
<comment type="subcellular location">
    <subcellularLocation>
        <location evidence="1 6">Bacterial flagellum basal body</location>
    </subcellularLocation>
</comment>
<dbReference type="Pfam" id="PF00460">
    <property type="entry name" value="Flg_bb_rod"/>
    <property type="match status" value="1"/>
</dbReference>
<evidence type="ECO:0000256" key="3">
    <source>
        <dbReference type="ARBA" id="ARBA00014376"/>
    </source>
</evidence>
<evidence type="ECO:0000256" key="1">
    <source>
        <dbReference type="ARBA" id="ARBA00004117"/>
    </source>
</evidence>
<dbReference type="PROSITE" id="PS00588">
    <property type="entry name" value="FLAGELLA_BB_ROD"/>
    <property type="match status" value="1"/>
</dbReference>
<keyword evidence="8" id="KW-0966">Cell projection</keyword>
<evidence type="ECO:0000259" key="7">
    <source>
        <dbReference type="Pfam" id="PF00460"/>
    </source>
</evidence>
<evidence type="ECO:0000313" key="8">
    <source>
        <dbReference type="EMBL" id="CDH43773.1"/>
    </source>
</evidence>
<dbReference type="RefSeq" id="WP_034430827.1">
    <property type="nucleotide sequence ID" value="NZ_CBTK010000036.1"/>
</dbReference>
<dbReference type="PANTHER" id="PTHR30435">
    <property type="entry name" value="FLAGELLAR PROTEIN"/>
    <property type="match status" value="1"/>
</dbReference>
<keyword evidence="9" id="KW-1185">Reference proteome</keyword>
<dbReference type="EMBL" id="CBTK010000036">
    <property type="protein sequence ID" value="CDH43773.1"/>
    <property type="molecule type" value="Genomic_DNA"/>
</dbReference>
<gene>
    <name evidence="8" type="primary">flgB</name>
    <name evidence="8" type="ORF">BN874_1300024</name>
</gene>
<dbReference type="PANTHER" id="PTHR30435:SF12">
    <property type="entry name" value="FLAGELLAR BASAL BODY ROD PROTEIN FLGB"/>
    <property type="match status" value="1"/>
</dbReference>
<organism evidence="8 9">
    <name type="scientific">Candidatus Contendobacter odensis Run_B_J11</name>
    <dbReference type="NCBI Taxonomy" id="1400861"/>
    <lineage>
        <taxon>Bacteria</taxon>
        <taxon>Pseudomonadati</taxon>
        <taxon>Pseudomonadota</taxon>
        <taxon>Gammaproteobacteria</taxon>
        <taxon>Candidatus Competibacteraceae</taxon>
        <taxon>Candidatus Contendibacter</taxon>
    </lineage>
</organism>
<keyword evidence="4 6" id="KW-0975">Bacterial flagellum</keyword>
<reference evidence="8 9" key="1">
    <citation type="journal article" date="2014" name="ISME J.">
        <title>Candidatus Competibacter-lineage genomes retrieved from metagenomes reveal functional metabolic diversity.</title>
        <authorList>
            <person name="McIlroy S.J."/>
            <person name="Albertsen M."/>
            <person name="Andresen E.K."/>
            <person name="Saunders A.M."/>
            <person name="Kristiansen R."/>
            <person name="Stokholm-Bjerregaard M."/>
            <person name="Nielsen K.L."/>
            <person name="Nielsen P.H."/>
        </authorList>
    </citation>
    <scope>NUCLEOTIDE SEQUENCE [LARGE SCALE GENOMIC DNA]</scope>
    <source>
        <strain evidence="8 9">Run_B_J11</strain>
    </source>
</reference>
<dbReference type="InterPro" id="IPR006300">
    <property type="entry name" value="FlgB"/>
</dbReference>
<dbReference type="GO" id="GO:0030694">
    <property type="term" value="C:bacterial-type flagellum basal body, rod"/>
    <property type="evidence" value="ECO:0007669"/>
    <property type="project" value="InterPro"/>
</dbReference>
<dbReference type="Proteomes" id="UP000019184">
    <property type="component" value="Unassembled WGS sequence"/>
</dbReference>